<proteinExistence type="predicted"/>
<dbReference type="RefSeq" id="WP_091368873.1">
    <property type="nucleotide sequence ID" value="NZ_FMZF01000008.1"/>
</dbReference>
<reference evidence="2" key="1">
    <citation type="submission" date="2016-10" db="EMBL/GenBank/DDBJ databases">
        <authorList>
            <person name="Varghese N."/>
            <person name="Submissions S."/>
        </authorList>
    </citation>
    <scope>NUCLEOTIDE SEQUENCE [LARGE SCALE GENOMIC DNA]</scope>
    <source>
        <strain evidence="2">DSM 45421</strain>
    </source>
</reference>
<dbReference type="STRING" id="1190417.SAMN05660690_4366"/>
<dbReference type="Proteomes" id="UP000199416">
    <property type="component" value="Unassembled WGS sequence"/>
</dbReference>
<evidence type="ECO:0000313" key="2">
    <source>
        <dbReference type="Proteomes" id="UP000199416"/>
    </source>
</evidence>
<dbReference type="OrthoDB" id="242375at2"/>
<name>A0A1G6V7G2_9ACTN</name>
<sequence length="289" mass="30143">MADRPAAVLRVGGVVVARYRDGRDLDPSLAPRPFLHPVSTLGGLPVTDALPADHPWHLGVSVGIPDVGGANLWGGPTYLRDRGYTPRADHGRVESARLSAHTDGGFDEALHWLGSDGRLLLGEHRRVRARAVAGGWELGFSTALTNATGGELALGSPATNGRPGAGYGGFSWRLPPVARPHVRTPAAVGEEAVHGSPAPWLALTDRAAGYTVVLTGADDATRADPWFVRVADYPGLGSSLAARHPLRLPPGGTVRRAFRALVADGDPGDEAIAAWAGVTRARAAPAPVR</sequence>
<dbReference type="AlphaFoldDB" id="A0A1G6V7G2"/>
<gene>
    <name evidence="1" type="ORF">SAMN05660690_4366</name>
</gene>
<keyword evidence="2" id="KW-1185">Reference proteome</keyword>
<accession>A0A1G6V7G2</accession>
<dbReference type="EMBL" id="FMZF01000008">
    <property type="protein sequence ID" value="SDD49384.1"/>
    <property type="molecule type" value="Genomic_DNA"/>
</dbReference>
<dbReference type="InterPro" id="IPR029475">
    <property type="entry name" value="DUF6807"/>
</dbReference>
<protein>
    <submittedName>
        <fullName evidence="1">Methane oxygenase PmoA</fullName>
    </submittedName>
</protein>
<evidence type="ECO:0000313" key="1">
    <source>
        <dbReference type="EMBL" id="SDD49384.1"/>
    </source>
</evidence>
<dbReference type="Pfam" id="PF14100">
    <property type="entry name" value="DUF6807"/>
    <property type="match status" value="1"/>
</dbReference>
<organism evidence="1 2">
    <name type="scientific">Geodermatophilus telluris</name>
    <dbReference type="NCBI Taxonomy" id="1190417"/>
    <lineage>
        <taxon>Bacteria</taxon>
        <taxon>Bacillati</taxon>
        <taxon>Actinomycetota</taxon>
        <taxon>Actinomycetes</taxon>
        <taxon>Geodermatophilales</taxon>
        <taxon>Geodermatophilaceae</taxon>
        <taxon>Geodermatophilus</taxon>
    </lineage>
</organism>